<reference evidence="10" key="1">
    <citation type="journal article" date="2020" name="mSystems">
        <title>Genome- and Community-Level Interaction Insights into Carbon Utilization and Element Cycling Functions of Hydrothermarchaeota in Hydrothermal Sediment.</title>
        <authorList>
            <person name="Zhou Z."/>
            <person name="Liu Y."/>
            <person name="Xu W."/>
            <person name="Pan J."/>
            <person name="Luo Z.H."/>
            <person name="Li M."/>
        </authorList>
    </citation>
    <scope>NUCLEOTIDE SEQUENCE [LARGE SCALE GENOMIC DNA]</scope>
    <source>
        <strain evidence="10">SpSt-132</strain>
    </source>
</reference>
<evidence type="ECO:0000259" key="9">
    <source>
        <dbReference type="PROSITE" id="PS51669"/>
    </source>
</evidence>
<keyword evidence="6" id="KW-0560">Oxidoreductase</keyword>
<comment type="caution">
    <text evidence="10">The sequence shown here is derived from an EMBL/GenBank/DDBJ whole genome shotgun (WGS) entry which is preliminary data.</text>
</comment>
<evidence type="ECO:0000256" key="5">
    <source>
        <dbReference type="ARBA" id="ARBA00022723"/>
    </source>
</evidence>
<organism evidence="10">
    <name type="scientific">Hydrogenobacter sp</name>
    <dbReference type="NCBI Taxonomy" id="2152829"/>
    <lineage>
        <taxon>Bacteria</taxon>
        <taxon>Pseudomonadati</taxon>
        <taxon>Aquificota</taxon>
        <taxon>Aquificia</taxon>
        <taxon>Aquificales</taxon>
        <taxon>Aquificaceae</taxon>
        <taxon>Hydrogenobacter</taxon>
    </lineage>
</organism>
<dbReference type="SMART" id="SM00926">
    <property type="entry name" value="Molybdop_Fe4S4"/>
    <property type="match status" value="1"/>
</dbReference>
<dbReference type="PROSITE" id="PS51669">
    <property type="entry name" value="4FE4S_MOW_BIS_MGD"/>
    <property type="match status" value="1"/>
</dbReference>
<dbReference type="SUPFAM" id="SSF53706">
    <property type="entry name" value="Formate dehydrogenase/DMSO reductase, domains 1-3"/>
    <property type="match status" value="1"/>
</dbReference>
<evidence type="ECO:0000256" key="8">
    <source>
        <dbReference type="ARBA" id="ARBA00023014"/>
    </source>
</evidence>
<keyword evidence="8" id="KW-0411">Iron-sulfur</keyword>
<protein>
    <submittedName>
        <fullName evidence="10">Twin-arginine translocation signal domain-containing protein</fullName>
    </submittedName>
</protein>
<dbReference type="EMBL" id="DSFP01000028">
    <property type="protein sequence ID" value="HEW45521.1"/>
    <property type="molecule type" value="Genomic_DNA"/>
</dbReference>
<dbReference type="GO" id="GO:0030151">
    <property type="term" value="F:molybdenum ion binding"/>
    <property type="evidence" value="ECO:0007669"/>
    <property type="project" value="TreeGrafter"/>
</dbReference>
<dbReference type="GO" id="GO:0030313">
    <property type="term" value="C:cell envelope"/>
    <property type="evidence" value="ECO:0007669"/>
    <property type="project" value="UniProtKB-SubCell"/>
</dbReference>
<accession>A0A7C2V6G2</accession>
<evidence type="ECO:0000256" key="1">
    <source>
        <dbReference type="ARBA" id="ARBA00001966"/>
    </source>
</evidence>
<keyword evidence="4" id="KW-0004">4Fe-4S</keyword>
<evidence type="ECO:0000256" key="7">
    <source>
        <dbReference type="ARBA" id="ARBA00023004"/>
    </source>
</evidence>
<comment type="cofactor">
    <cofactor evidence="1">
        <name>[4Fe-4S] cluster</name>
        <dbReference type="ChEBI" id="CHEBI:49883"/>
    </cofactor>
</comment>
<keyword evidence="7" id="KW-0408">Iron</keyword>
<keyword evidence="5" id="KW-0479">Metal-binding</keyword>
<sequence>MELTRRSFLKVAGVSAGATLAGGLGFDLKPAMARVRDLKISNAKAVKSICPYCSVSCGVIIYTLTDGSMNVKPRVIHVEGNPDDPVNRGTLCPKGATLKDFINSPHRLKKPLYRPAGSKEWKEISWEEALDRIARLIKDTRDRTFIERDDQGRLVNRCESIAWIEGSTIGNEEGYLWIKMGVALGLVARETQARI</sequence>
<dbReference type="NCBIfam" id="TIGR01409">
    <property type="entry name" value="TAT_signal_seq"/>
    <property type="match status" value="1"/>
</dbReference>
<dbReference type="GO" id="GO:0009061">
    <property type="term" value="P:anaerobic respiration"/>
    <property type="evidence" value="ECO:0007669"/>
    <property type="project" value="TreeGrafter"/>
</dbReference>
<dbReference type="PANTHER" id="PTHR43598">
    <property type="entry name" value="TUNGSTEN-CONTAINING FORMYLMETHANOFURAN DEHYDROGENASE 2 SUBUNIT B"/>
    <property type="match status" value="1"/>
</dbReference>
<evidence type="ECO:0000256" key="6">
    <source>
        <dbReference type="ARBA" id="ARBA00023002"/>
    </source>
</evidence>
<dbReference type="PROSITE" id="PS00551">
    <property type="entry name" value="MOLYBDOPTERIN_PROK_1"/>
    <property type="match status" value="1"/>
</dbReference>
<name>A0A7C2V6G2_9AQUI</name>
<dbReference type="InterPro" id="IPR019546">
    <property type="entry name" value="TAT_signal_bac_arc"/>
</dbReference>
<dbReference type="GO" id="GO:0051539">
    <property type="term" value="F:4 iron, 4 sulfur cluster binding"/>
    <property type="evidence" value="ECO:0007669"/>
    <property type="project" value="UniProtKB-KW"/>
</dbReference>
<dbReference type="Pfam" id="PF04879">
    <property type="entry name" value="Molybdop_Fe4S4"/>
    <property type="match status" value="1"/>
</dbReference>
<comment type="subcellular location">
    <subcellularLocation>
        <location evidence="2">Cell envelope</location>
    </subcellularLocation>
</comment>
<gene>
    <name evidence="10" type="ORF">ENO47_02455</name>
</gene>
<dbReference type="Gene3D" id="2.20.25.90">
    <property type="entry name" value="ADC-like domains"/>
    <property type="match status" value="1"/>
</dbReference>
<evidence type="ECO:0000256" key="3">
    <source>
        <dbReference type="ARBA" id="ARBA00010312"/>
    </source>
</evidence>
<dbReference type="InterPro" id="IPR006963">
    <property type="entry name" value="Mopterin_OxRdtase_4Fe-4S_dom"/>
</dbReference>
<dbReference type="GO" id="GO:0009055">
    <property type="term" value="F:electron transfer activity"/>
    <property type="evidence" value="ECO:0007669"/>
    <property type="project" value="TreeGrafter"/>
</dbReference>
<comment type="similarity">
    <text evidence="3">Belongs to the prokaryotic molybdopterin-containing oxidoreductase family.</text>
</comment>
<dbReference type="GO" id="GO:0016491">
    <property type="term" value="F:oxidoreductase activity"/>
    <property type="evidence" value="ECO:0007669"/>
    <property type="project" value="UniProtKB-KW"/>
</dbReference>
<dbReference type="InterPro" id="IPR027467">
    <property type="entry name" value="MopterinOxRdtase_cofactor_BS"/>
</dbReference>
<dbReference type="PANTHER" id="PTHR43598:SF1">
    <property type="entry name" value="FORMATE DEHYDROGENASE-O MAJOR SUBUNIT"/>
    <property type="match status" value="1"/>
</dbReference>
<evidence type="ECO:0000256" key="4">
    <source>
        <dbReference type="ARBA" id="ARBA00022485"/>
    </source>
</evidence>
<proteinExistence type="inferred from homology"/>
<dbReference type="InterPro" id="IPR006311">
    <property type="entry name" value="TAT_signal"/>
</dbReference>
<dbReference type="PROSITE" id="PS51318">
    <property type="entry name" value="TAT"/>
    <property type="match status" value="1"/>
</dbReference>
<evidence type="ECO:0000313" key="10">
    <source>
        <dbReference type="EMBL" id="HEW45521.1"/>
    </source>
</evidence>
<evidence type="ECO:0000256" key="2">
    <source>
        <dbReference type="ARBA" id="ARBA00004196"/>
    </source>
</evidence>
<dbReference type="Gene3D" id="3.40.50.740">
    <property type="match status" value="1"/>
</dbReference>
<dbReference type="AlphaFoldDB" id="A0A7C2V6G2"/>
<feature type="domain" description="4Fe-4S Mo/W bis-MGD-type" evidence="9">
    <location>
        <begin position="43"/>
        <end position="106"/>
    </location>
</feature>